<feature type="domain" description="Penicillin-binding protein transpeptidase" evidence="15">
    <location>
        <begin position="264"/>
        <end position="595"/>
    </location>
</feature>
<dbReference type="Pfam" id="PF00905">
    <property type="entry name" value="Transpeptidase"/>
    <property type="match status" value="1"/>
</dbReference>
<evidence type="ECO:0000256" key="7">
    <source>
        <dbReference type="ARBA" id="ARBA00022692"/>
    </source>
</evidence>
<name>A0ABU8XM69_9PROT</name>
<evidence type="ECO:0000256" key="8">
    <source>
        <dbReference type="ARBA" id="ARBA00022801"/>
    </source>
</evidence>
<evidence type="ECO:0000313" key="18">
    <source>
        <dbReference type="Proteomes" id="UP001375743"/>
    </source>
</evidence>
<dbReference type="InterPro" id="IPR001460">
    <property type="entry name" value="PCN-bd_Tpept"/>
</dbReference>
<evidence type="ECO:0000256" key="10">
    <source>
        <dbReference type="ARBA" id="ARBA00022984"/>
    </source>
</evidence>
<dbReference type="Gene3D" id="3.90.1310.10">
    <property type="entry name" value="Penicillin-binding protein 2a (Domain 2)"/>
    <property type="match status" value="1"/>
</dbReference>
<dbReference type="NCBIfam" id="TIGR03423">
    <property type="entry name" value="pbp2_mrdA"/>
    <property type="match status" value="1"/>
</dbReference>
<keyword evidence="6" id="KW-0645">Protease</keyword>
<accession>A0ABU8XM69</accession>
<evidence type="ECO:0000256" key="11">
    <source>
        <dbReference type="ARBA" id="ARBA00022989"/>
    </source>
</evidence>
<evidence type="ECO:0000256" key="14">
    <source>
        <dbReference type="SAM" id="Phobius"/>
    </source>
</evidence>
<sequence length="619" mass="67985">MQQEAERVRSFTRRALFVGGAQVVLFGALVGRLYHLQVQRSAEYSLLAEDNRIDQRLLIPPRGRILDRNGVALASNVPTYRVRVVREQAGDLRETLQRLAQLISLTPEQIEAVLAEARTRRAFMPMTVREDLSWDEVSRIAVHSPELPGVVLDSGLLRQYPYGEVLSHVLGYVGAVSQAEQQRDPDPLLQLPDFRIGKSGIERSYDKVLRGRAGLSRVEVNAIGREIRELDRTEGEPGEDVQLSLDLELQRFCFARLTSELAASAVVIDVRTGGILALASVPSYDPASFTGGLSRRLWTELRDNPRHPLVNKCIRGQYPPGSTFKMMTALAGLESGAITETTRIFCPGSVSLGTARFYCWKEHGHGSINLVNALEQSCDCYFYEVARRVGVDAIADMANRFGLGHRLDLDLPGEQPGLIPTRAWKKATFRQSWQKGETLVCGIGQGYVAATPLQLAVMTARLANGGLAVKPRVVLPKDAPPLSSVGVSRASLELVLRGMREVVHGARGTARQAALNLPGIEMGGKTGTAQVRRISKADRASGRHKREDIPWEERDHALFVCFAPYASPRFAVSVIVEHGLHGASAAAPIARDIMKKTLELFKDTIEPQTATVTERGNAS</sequence>
<keyword evidence="5 17" id="KW-0121">Carboxypeptidase</keyword>
<evidence type="ECO:0000256" key="6">
    <source>
        <dbReference type="ARBA" id="ARBA00022670"/>
    </source>
</evidence>
<keyword evidence="12 14" id="KW-0472">Membrane</keyword>
<dbReference type="InterPro" id="IPR017790">
    <property type="entry name" value="Penicillin-binding_protein_2"/>
</dbReference>
<dbReference type="Pfam" id="PF03717">
    <property type="entry name" value="PBP_dimer"/>
    <property type="match status" value="1"/>
</dbReference>
<dbReference type="InterPro" id="IPR012338">
    <property type="entry name" value="Beta-lactam/transpept-like"/>
</dbReference>
<evidence type="ECO:0000256" key="4">
    <source>
        <dbReference type="ARBA" id="ARBA00022519"/>
    </source>
</evidence>
<dbReference type="GO" id="GO:0009002">
    <property type="term" value="F:serine-type D-Ala-D-Ala carboxypeptidase activity"/>
    <property type="evidence" value="ECO:0007669"/>
    <property type="project" value="UniProtKB-EC"/>
</dbReference>
<keyword evidence="4" id="KW-0997">Cell inner membrane</keyword>
<evidence type="ECO:0000259" key="15">
    <source>
        <dbReference type="Pfam" id="PF00905"/>
    </source>
</evidence>
<gene>
    <name evidence="17" type="primary">mrdA</name>
    <name evidence="17" type="ORF">U1T56_02660</name>
</gene>
<keyword evidence="3" id="KW-1003">Cell membrane</keyword>
<keyword evidence="9" id="KW-0133">Cell shape</keyword>
<dbReference type="SUPFAM" id="SSF56519">
    <property type="entry name" value="Penicillin binding protein dimerisation domain"/>
    <property type="match status" value="1"/>
</dbReference>
<comment type="subcellular location">
    <subcellularLocation>
        <location evidence="2">Cell membrane</location>
    </subcellularLocation>
    <subcellularLocation>
        <location evidence="1">Membrane</location>
        <topology evidence="1">Single-pass membrane protein</topology>
    </subcellularLocation>
</comment>
<dbReference type="SUPFAM" id="SSF56601">
    <property type="entry name" value="beta-lactamase/transpeptidase-like"/>
    <property type="match status" value="1"/>
</dbReference>
<reference evidence="17 18" key="1">
    <citation type="submission" date="2024-01" db="EMBL/GenBank/DDBJ databases">
        <title>Multi-omics insights into the function and evolution of sodium benzoate biodegradation pathways in Benzoatithermus flavus gen. nov., sp. nov. from hot spring.</title>
        <authorList>
            <person name="Hu C.-J."/>
            <person name="Li W.-J."/>
        </authorList>
    </citation>
    <scope>NUCLEOTIDE SEQUENCE [LARGE SCALE GENOMIC DNA]</scope>
    <source>
        <strain evidence="17 18">SYSU G07066</strain>
    </source>
</reference>
<dbReference type="Gene3D" id="3.30.1390.30">
    <property type="entry name" value="Penicillin-binding protein 2a, domain 3"/>
    <property type="match status" value="1"/>
</dbReference>
<keyword evidence="11 14" id="KW-1133">Transmembrane helix</keyword>
<organism evidence="17 18">
    <name type="scientific">Benzoatithermus flavus</name>
    <dbReference type="NCBI Taxonomy" id="3108223"/>
    <lineage>
        <taxon>Bacteria</taxon>
        <taxon>Pseudomonadati</taxon>
        <taxon>Pseudomonadota</taxon>
        <taxon>Alphaproteobacteria</taxon>
        <taxon>Geminicoccales</taxon>
        <taxon>Geminicoccaceae</taxon>
        <taxon>Benzoatithermus</taxon>
    </lineage>
</organism>
<dbReference type="InterPro" id="IPR050515">
    <property type="entry name" value="Beta-lactam/transpept"/>
</dbReference>
<evidence type="ECO:0000259" key="16">
    <source>
        <dbReference type="Pfam" id="PF03717"/>
    </source>
</evidence>
<protein>
    <submittedName>
        <fullName evidence="17">Penicillin-binding protein 2</fullName>
        <ecNumber evidence="17">3.4.16.4</ecNumber>
    </submittedName>
</protein>
<evidence type="ECO:0000256" key="12">
    <source>
        <dbReference type="ARBA" id="ARBA00023136"/>
    </source>
</evidence>
<comment type="caution">
    <text evidence="17">The sequence shown here is derived from an EMBL/GenBank/DDBJ whole genome shotgun (WGS) entry which is preliminary data.</text>
</comment>
<dbReference type="InterPro" id="IPR005311">
    <property type="entry name" value="PBP_dimer"/>
</dbReference>
<feature type="transmembrane region" description="Helical" evidence="14">
    <location>
        <begin position="15"/>
        <end position="34"/>
    </location>
</feature>
<dbReference type="PANTHER" id="PTHR30627">
    <property type="entry name" value="PEPTIDOGLYCAN D,D-TRANSPEPTIDASE"/>
    <property type="match status" value="1"/>
</dbReference>
<evidence type="ECO:0000256" key="9">
    <source>
        <dbReference type="ARBA" id="ARBA00022960"/>
    </source>
</evidence>
<evidence type="ECO:0000256" key="1">
    <source>
        <dbReference type="ARBA" id="ARBA00004167"/>
    </source>
</evidence>
<feature type="domain" description="Penicillin-binding protein dimerisation" evidence="16">
    <location>
        <begin position="60"/>
        <end position="230"/>
    </location>
</feature>
<evidence type="ECO:0000256" key="5">
    <source>
        <dbReference type="ARBA" id="ARBA00022645"/>
    </source>
</evidence>
<dbReference type="InterPro" id="IPR036138">
    <property type="entry name" value="PBP_dimer_sf"/>
</dbReference>
<keyword evidence="7 14" id="KW-0812">Transmembrane</keyword>
<dbReference type="Proteomes" id="UP001375743">
    <property type="component" value="Unassembled WGS sequence"/>
</dbReference>
<keyword evidence="13" id="KW-0961">Cell wall biogenesis/degradation</keyword>
<keyword evidence="8 17" id="KW-0378">Hydrolase</keyword>
<evidence type="ECO:0000256" key="2">
    <source>
        <dbReference type="ARBA" id="ARBA00004236"/>
    </source>
</evidence>
<keyword evidence="10" id="KW-0573">Peptidoglycan synthesis</keyword>
<keyword evidence="18" id="KW-1185">Reference proteome</keyword>
<dbReference type="EC" id="3.4.16.4" evidence="17"/>
<dbReference type="RefSeq" id="WP_418157895.1">
    <property type="nucleotide sequence ID" value="NZ_JBBLZC010000002.1"/>
</dbReference>
<evidence type="ECO:0000256" key="3">
    <source>
        <dbReference type="ARBA" id="ARBA00022475"/>
    </source>
</evidence>
<evidence type="ECO:0000256" key="13">
    <source>
        <dbReference type="ARBA" id="ARBA00023316"/>
    </source>
</evidence>
<proteinExistence type="predicted"/>
<dbReference type="Gene3D" id="3.40.710.10">
    <property type="entry name" value="DD-peptidase/beta-lactamase superfamily"/>
    <property type="match status" value="1"/>
</dbReference>
<dbReference type="PANTHER" id="PTHR30627:SF2">
    <property type="entry name" value="PEPTIDOGLYCAN D,D-TRANSPEPTIDASE MRDA"/>
    <property type="match status" value="1"/>
</dbReference>
<evidence type="ECO:0000313" key="17">
    <source>
        <dbReference type="EMBL" id="MEK0082039.1"/>
    </source>
</evidence>
<dbReference type="EMBL" id="JBBLZC010000002">
    <property type="protein sequence ID" value="MEK0082039.1"/>
    <property type="molecule type" value="Genomic_DNA"/>
</dbReference>